<dbReference type="InterPro" id="IPR045242">
    <property type="entry name" value="Syntaxin"/>
</dbReference>
<reference evidence="14 15" key="1">
    <citation type="submission" date="2015-07" db="EMBL/GenBank/DDBJ databases">
        <title>Comparative genomics of the Sigatoka disease complex on banana suggests a link between parallel evolutionary changes in Pseudocercospora fijiensis and Pseudocercospora eumusae and increased virulence on the banana host.</title>
        <authorList>
            <person name="Chang T.-C."/>
            <person name="Salvucci A."/>
            <person name="Crous P.W."/>
            <person name="Stergiopoulos I."/>
        </authorList>
    </citation>
    <scope>NUCLEOTIDE SEQUENCE [LARGE SCALE GENOMIC DNA]</scope>
    <source>
        <strain evidence="14 15">CBS 114824</strain>
    </source>
</reference>
<dbReference type="PANTHER" id="PTHR19957:SF423">
    <property type="entry name" value="SYNTAXIN-8-RELATED"/>
    <property type="match status" value="1"/>
</dbReference>
<dbReference type="EMBL" id="LFZN01000072">
    <property type="protein sequence ID" value="KXT00497.1"/>
    <property type="molecule type" value="Genomic_DNA"/>
</dbReference>
<comment type="similarity">
    <text evidence="2">Belongs to the USE1 family.</text>
</comment>
<dbReference type="GO" id="GO:0006896">
    <property type="term" value="P:Golgi to vacuole transport"/>
    <property type="evidence" value="ECO:0007669"/>
    <property type="project" value="UniProtKB-ARBA"/>
</dbReference>
<evidence type="ECO:0000256" key="1">
    <source>
        <dbReference type="ARBA" id="ARBA00004163"/>
    </source>
</evidence>
<dbReference type="GO" id="GO:0048278">
    <property type="term" value="P:vesicle docking"/>
    <property type="evidence" value="ECO:0007669"/>
    <property type="project" value="TreeGrafter"/>
</dbReference>
<keyword evidence="5" id="KW-0256">Endoplasmic reticulum</keyword>
<evidence type="ECO:0000256" key="11">
    <source>
        <dbReference type="SAM" id="MobiDB-lite"/>
    </source>
</evidence>
<keyword evidence="8 12" id="KW-1133">Transmembrane helix</keyword>
<dbReference type="InterPro" id="IPR019150">
    <property type="entry name" value="Vesicle_transport_protein_Use1"/>
</dbReference>
<keyword evidence="10 12" id="KW-0472">Membrane</keyword>
<dbReference type="InterPro" id="IPR000727">
    <property type="entry name" value="T_SNARE_dom"/>
</dbReference>
<dbReference type="OrthoDB" id="244190at2759"/>
<dbReference type="FunFam" id="1.20.5.110:FF:000060">
    <property type="entry name" value="SNARE complex subunit (Syn8)"/>
    <property type="match status" value="1"/>
</dbReference>
<evidence type="ECO:0000256" key="12">
    <source>
        <dbReference type="SAM" id="Phobius"/>
    </source>
</evidence>
<dbReference type="SMART" id="SM00397">
    <property type="entry name" value="t_SNARE"/>
    <property type="match status" value="1"/>
</dbReference>
<evidence type="ECO:0000256" key="8">
    <source>
        <dbReference type="ARBA" id="ARBA00022989"/>
    </source>
</evidence>
<name>A0A139HDI9_9PEZI</name>
<dbReference type="GO" id="GO:0000149">
    <property type="term" value="F:SNARE binding"/>
    <property type="evidence" value="ECO:0007669"/>
    <property type="project" value="TreeGrafter"/>
</dbReference>
<comment type="caution">
    <text evidence="14">The sequence shown here is derived from an EMBL/GenBank/DDBJ whole genome shotgun (WGS) entry which is preliminary data.</text>
</comment>
<dbReference type="PROSITE" id="PS50192">
    <property type="entry name" value="T_SNARE"/>
    <property type="match status" value="1"/>
</dbReference>
<evidence type="ECO:0000256" key="10">
    <source>
        <dbReference type="ARBA" id="ARBA00023136"/>
    </source>
</evidence>
<dbReference type="SUPFAM" id="SSF58038">
    <property type="entry name" value="SNARE fusion complex"/>
    <property type="match status" value="1"/>
</dbReference>
<feature type="compositionally biased region" description="Polar residues" evidence="11">
    <location>
        <begin position="113"/>
        <end position="123"/>
    </location>
</feature>
<dbReference type="Gene3D" id="1.20.5.110">
    <property type="match status" value="1"/>
</dbReference>
<feature type="region of interest" description="Disordered" evidence="11">
    <location>
        <begin position="107"/>
        <end position="138"/>
    </location>
</feature>
<dbReference type="Proteomes" id="UP000070133">
    <property type="component" value="Unassembled WGS sequence"/>
</dbReference>
<dbReference type="GO" id="GO:0006886">
    <property type="term" value="P:intracellular protein transport"/>
    <property type="evidence" value="ECO:0007669"/>
    <property type="project" value="TreeGrafter"/>
</dbReference>
<organism evidence="14 15">
    <name type="scientific">Pseudocercospora eumusae</name>
    <dbReference type="NCBI Taxonomy" id="321146"/>
    <lineage>
        <taxon>Eukaryota</taxon>
        <taxon>Fungi</taxon>
        <taxon>Dikarya</taxon>
        <taxon>Ascomycota</taxon>
        <taxon>Pezizomycotina</taxon>
        <taxon>Dothideomycetes</taxon>
        <taxon>Dothideomycetidae</taxon>
        <taxon>Mycosphaerellales</taxon>
        <taxon>Mycosphaerellaceae</taxon>
        <taxon>Pseudocercospora</taxon>
    </lineage>
</organism>
<keyword evidence="15" id="KW-1185">Reference proteome</keyword>
<proteinExistence type="inferred from homology"/>
<dbReference type="CDD" id="cd15859">
    <property type="entry name" value="SNARE_SYN8"/>
    <property type="match status" value="1"/>
</dbReference>
<evidence type="ECO:0000256" key="5">
    <source>
        <dbReference type="ARBA" id="ARBA00022824"/>
    </source>
</evidence>
<comment type="subcellular location">
    <subcellularLocation>
        <location evidence="1">Endoplasmic reticulum membrane</location>
        <topology evidence="1">Single-pass type IV membrane protein</topology>
    </subcellularLocation>
</comment>
<keyword evidence="3" id="KW-0813">Transport</keyword>
<protein>
    <recommendedName>
        <fullName evidence="13">t-SNARE coiled-coil homology domain-containing protein</fullName>
    </recommendedName>
</protein>
<dbReference type="GO" id="GO:0005789">
    <property type="term" value="C:endoplasmic reticulum membrane"/>
    <property type="evidence" value="ECO:0007669"/>
    <property type="project" value="UniProtKB-SubCell"/>
</dbReference>
<evidence type="ECO:0000259" key="13">
    <source>
        <dbReference type="PROSITE" id="PS50192"/>
    </source>
</evidence>
<sequence length="263" mass="29937">MSTSAHQLFLLADHLKLSLLERQRAISLNIESTKQDSHIRRSLSQFQHGIEQLESQYTDLGEAEDDNSDLARLKTQYAHLYSQFHGSAPPSAETKKPNDPALASDFAAAQSRPGRTTPRSNRNVRFRDHPEEDDAEAQANRAALFSNQERYRDEPEGPDQSNMDNQQIHAYHKQVLQEQDDQLGVLGQSIGRQRMLGIQMGNELDEQVEMLDHVERGVDRHSATLDRAQKRMGTIARKAKDNWNWLTITILIIILILVIVVLK</sequence>
<evidence type="ECO:0000256" key="7">
    <source>
        <dbReference type="ARBA" id="ARBA00022927"/>
    </source>
</evidence>
<evidence type="ECO:0000256" key="2">
    <source>
        <dbReference type="ARBA" id="ARBA00007891"/>
    </source>
</evidence>
<gene>
    <name evidence="14" type="ORF">AC578_4082</name>
</gene>
<evidence type="ECO:0000313" key="15">
    <source>
        <dbReference type="Proteomes" id="UP000070133"/>
    </source>
</evidence>
<keyword evidence="7" id="KW-0653">Protein transport</keyword>
<accession>A0A139HDI9</accession>
<dbReference type="GO" id="GO:0005484">
    <property type="term" value="F:SNAP receptor activity"/>
    <property type="evidence" value="ECO:0007669"/>
    <property type="project" value="TreeGrafter"/>
</dbReference>
<dbReference type="GO" id="GO:0005768">
    <property type="term" value="C:endosome"/>
    <property type="evidence" value="ECO:0007669"/>
    <property type="project" value="UniProtKB-ARBA"/>
</dbReference>
<evidence type="ECO:0000256" key="6">
    <source>
        <dbReference type="ARBA" id="ARBA00022892"/>
    </source>
</evidence>
<feature type="domain" description="T-SNARE coiled-coil homology" evidence="13">
    <location>
        <begin position="173"/>
        <end position="235"/>
    </location>
</feature>
<evidence type="ECO:0000256" key="3">
    <source>
        <dbReference type="ARBA" id="ARBA00022448"/>
    </source>
</evidence>
<dbReference type="AlphaFoldDB" id="A0A139HDI9"/>
<keyword evidence="4 12" id="KW-0812">Transmembrane</keyword>
<feature type="transmembrane region" description="Helical" evidence="12">
    <location>
        <begin position="243"/>
        <end position="262"/>
    </location>
</feature>
<keyword evidence="9" id="KW-0175">Coiled coil</keyword>
<dbReference type="GO" id="GO:0006906">
    <property type="term" value="P:vesicle fusion"/>
    <property type="evidence" value="ECO:0007669"/>
    <property type="project" value="TreeGrafter"/>
</dbReference>
<evidence type="ECO:0000313" key="14">
    <source>
        <dbReference type="EMBL" id="KXT00497.1"/>
    </source>
</evidence>
<dbReference type="GO" id="GO:0031201">
    <property type="term" value="C:SNARE complex"/>
    <property type="evidence" value="ECO:0007669"/>
    <property type="project" value="TreeGrafter"/>
</dbReference>
<evidence type="ECO:0000256" key="4">
    <source>
        <dbReference type="ARBA" id="ARBA00022692"/>
    </source>
</evidence>
<keyword evidence="6" id="KW-0931">ER-Golgi transport</keyword>
<evidence type="ECO:0000256" key="9">
    <source>
        <dbReference type="ARBA" id="ARBA00023054"/>
    </source>
</evidence>
<dbReference type="PANTHER" id="PTHR19957">
    <property type="entry name" value="SYNTAXIN"/>
    <property type="match status" value="1"/>
</dbReference>
<dbReference type="STRING" id="321146.A0A139HDI9"/>
<dbReference type="Pfam" id="PF09753">
    <property type="entry name" value="Use1"/>
    <property type="match status" value="1"/>
</dbReference>